<feature type="binding site" evidence="1">
    <location>
        <position position="84"/>
    </location>
    <ligand>
        <name>a divalent metal cation</name>
        <dbReference type="ChEBI" id="CHEBI:60240"/>
        <label>1</label>
    </ligand>
</feature>
<dbReference type="InterPro" id="IPR032466">
    <property type="entry name" value="Metal_Hydrolase"/>
</dbReference>
<feature type="binding site" evidence="1">
    <location>
        <position position="152"/>
    </location>
    <ligand>
        <name>a divalent metal cation</name>
        <dbReference type="ChEBI" id="CHEBI:60240"/>
        <label>2</label>
    </ligand>
</feature>
<dbReference type="Proteomes" id="UP000697330">
    <property type="component" value="Unassembled WGS sequence"/>
</dbReference>
<reference evidence="2" key="2">
    <citation type="submission" date="2021-09" db="EMBL/GenBank/DDBJ databases">
        <authorList>
            <person name="Gilroy R."/>
        </authorList>
    </citation>
    <scope>NUCLEOTIDE SEQUENCE</scope>
    <source>
        <strain evidence="2">CHK124-7917</strain>
    </source>
</reference>
<accession>A0A921KLZ1</accession>
<evidence type="ECO:0000313" key="3">
    <source>
        <dbReference type="Proteomes" id="UP000697330"/>
    </source>
</evidence>
<dbReference type="EMBL" id="DYWQ01000136">
    <property type="protein sequence ID" value="HJF45863.1"/>
    <property type="molecule type" value="Genomic_DNA"/>
</dbReference>
<dbReference type="AlphaFoldDB" id="A0A921KLZ1"/>
<dbReference type="GO" id="GO:0046872">
    <property type="term" value="F:metal ion binding"/>
    <property type="evidence" value="ECO:0007669"/>
    <property type="project" value="UniProtKB-KW"/>
</dbReference>
<feature type="binding site" evidence="1">
    <location>
        <position position="6"/>
    </location>
    <ligand>
        <name>a divalent metal cation</name>
        <dbReference type="ChEBI" id="CHEBI:60240"/>
        <label>1</label>
    </ligand>
</feature>
<dbReference type="Gene3D" id="3.20.20.140">
    <property type="entry name" value="Metal-dependent hydrolases"/>
    <property type="match status" value="1"/>
</dbReference>
<name>A0A921KLZ1_9ACTN</name>
<keyword evidence="1" id="KW-0479">Metal-binding</keyword>
<comment type="caution">
    <text evidence="2">The sequence shown here is derived from an EMBL/GenBank/DDBJ whole genome shotgun (WGS) entry which is preliminary data.</text>
</comment>
<reference evidence="2" key="1">
    <citation type="journal article" date="2021" name="PeerJ">
        <title>Extensive microbial diversity within the chicken gut microbiome revealed by metagenomics and culture.</title>
        <authorList>
            <person name="Gilroy R."/>
            <person name="Ravi A."/>
            <person name="Getino M."/>
            <person name="Pursley I."/>
            <person name="Horton D.L."/>
            <person name="Alikhan N.F."/>
            <person name="Baker D."/>
            <person name="Gharbi K."/>
            <person name="Hall N."/>
            <person name="Watson M."/>
            <person name="Adriaenssens E.M."/>
            <person name="Foster-Nyarko E."/>
            <person name="Jarju S."/>
            <person name="Secka A."/>
            <person name="Antonio M."/>
            <person name="Oren A."/>
            <person name="Chaudhuri R.R."/>
            <person name="La Ragione R."/>
            <person name="Hildebrand F."/>
            <person name="Pallen M.J."/>
        </authorList>
    </citation>
    <scope>NUCLEOTIDE SEQUENCE</scope>
    <source>
        <strain evidence="2">CHK124-7917</strain>
    </source>
</reference>
<feature type="binding site" evidence="1">
    <location>
        <position position="126"/>
    </location>
    <ligand>
        <name>a divalent metal cation</name>
        <dbReference type="ChEBI" id="CHEBI:60240"/>
        <label>2</label>
    </ligand>
</feature>
<proteinExistence type="predicted"/>
<dbReference type="InterPro" id="IPR001130">
    <property type="entry name" value="TatD-like"/>
</dbReference>
<feature type="binding site" evidence="1">
    <location>
        <position position="8"/>
    </location>
    <ligand>
        <name>a divalent metal cation</name>
        <dbReference type="ChEBI" id="CHEBI:60240"/>
        <label>1</label>
    </ligand>
</feature>
<gene>
    <name evidence="2" type="ORF">K8U72_08810</name>
</gene>
<dbReference type="PANTHER" id="PTHR46124:SF2">
    <property type="entry name" value="D-AMINOACYL-TRNA DEACYLASE"/>
    <property type="match status" value="1"/>
</dbReference>
<dbReference type="GO" id="GO:0016788">
    <property type="term" value="F:hydrolase activity, acting on ester bonds"/>
    <property type="evidence" value="ECO:0007669"/>
    <property type="project" value="InterPro"/>
</dbReference>
<evidence type="ECO:0000256" key="1">
    <source>
        <dbReference type="PIRSR" id="PIRSR005902-1"/>
    </source>
</evidence>
<feature type="binding site" evidence="1">
    <location>
        <position position="200"/>
    </location>
    <ligand>
        <name>a divalent metal cation</name>
        <dbReference type="ChEBI" id="CHEBI:60240"/>
        <label>1</label>
    </ligand>
</feature>
<evidence type="ECO:0000313" key="2">
    <source>
        <dbReference type="EMBL" id="HJF45863.1"/>
    </source>
</evidence>
<dbReference type="PANTHER" id="PTHR46124">
    <property type="entry name" value="D-AMINOACYL-TRNA DEACYLASE"/>
    <property type="match status" value="1"/>
</dbReference>
<dbReference type="Pfam" id="PF01026">
    <property type="entry name" value="TatD_DNase"/>
    <property type="match status" value="1"/>
</dbReference>
<sequence length="253" mass="26737">MWIDAHCHLGWFSDPAAVAREAAEKGLGLLAVTVTPGEFRALRAAFGGEKNVALAAGLHPWWVRDASDADALCELLPGVRWVGEVGLDAAPRHAATWEAQLDAFERICRACAETSPPEAPKVLSVHAVRSAGAALDVLERTGAAESCRCVLHWFSGSSDELWRGVRLGCLFSLGERALATRRGREYARVLPEERLLTETDLPPFEGSAGGAADIVASLGLSVDAMSSARGMDPRELSALIAANGAALGASRES</sequence>
<organism evidence="2 3">
    <name type="scientific">Thermophilibacter provencensis</name>
    <dbReference type="NCBI Taxonomy" id="1852386"/>
    <lineage>
        <taxon>Bacteria</taxon>
        <taxon>Bacillati</taxon>
        <taxon>Actinomycetota</taxon>
        <taxon>Coriobacteriia</taxon>
        <taxon>Coriobacteriales</taxon>
        <taxon>Atopobiaceae</taxon>
        <taxon>Thermophilibacter</taxon>
    </lineage>
</organism>
<keyword evidence="2" id="KW-0378">Hydrolase</keyword>
<dbReference type="SUPFAM" id="SSF51556">
    <property type="entry name" value="Metallo-dependent hydrolases"/>
    <property type="match status" value="1"/>
</dbReference>
<dbReference type="RefSeq" id="WP_274959533.1">
    <property type="nucleotide sequence ID" value="NZ_DYWQ01000136.1"/>
</dbReference>
<protein>
    <submittedName>
        <fullName evidence="2">TatD family hydrolase</fullName>
    </submittedName>
</protein>
<dbReference type="PIRSF" id="PIRSF005902">
    <property type="entry name" value="DNase_TatD"/>
    <property type="match status" value="1"/>
</dbReference>